<evidence type="ECO:0000313" key="2">
    <source>
        <dbReference type="Proteomes" id="UP000218113"/>
    </source>
</evidence>
<reference evidence="2" key="1">
    <citation type="submission" date="2017-08" db="EMBL/GenBank/DDBJ databases">
        <title>A dynamic microbial community with high functional redundancy inhabits the cold, oxic subseafloor aquifer.</title>
        <authorList>
            <person name="Tully B.J."/>
            <person name="Wheat C.G."/>
            <person name="Glazer B.T."/>
            <person name="Huber J.A."/>
        </authorList>
    </citation>
    <scope>NUCLEOTIDE SEQUENCE [LARGE SCALE GENOMIC DNA]</scope>
</reference>
<proteinExistence type="predicted"/>
<comment type="caution">
    <text evidence="1">The sequence shown here is derived from an EMBL/GenBank/DDBJ whole genome shotgun (WGS) entry which is preliminary data.</text>
</comment>
<dbReference type="InterPro" id="IPR028978">
    <property type="entry name" value="Chorismate_lyase_/UTRA_dom_sf"/>
</dbReference>
<evidence type="ECO:0000313" key="1">
    <source>
        <dbReference type="EMBL" id="PCI28599.1"/>
    </source>
</evidence>
<dbReference type="Pfam" id="PF01947">
    <property type="entry name" value="Rv2949c-like"/>
    <property type="match status" value="1"/>
</dbReference>
<protein>
    <submittedName>
        <fullName evidence="1">4-hydroxybenzoate synthetase</fullName>
    </submittedName>
</protein>
<dbReference type="Gene3D" id="3.40.1410.10">
    <property type="entry name" value="Chorismate lyase-like"/>
    <property type="match status" value="1"/>
</dbReference>
<dbReference type="SUPFAM" id="SSF64288">
    <property type="entry name" value="Chorismate lyase-like"/>
    <property type="match status" value="1"/>
</dbReference>
<dbReference type="AlphaFoldDB" id="A0A2A4T5N7"/>
<sequence length="197" mass="22720">MFDTLPLESTVCDRSICEASTEIALDQKKVIDFSQLSPIQRIILATDGTLTRVLEAYLSEKICLAKISEEMFKLTQEITPLNASIGTEVIKRKVLLQGELSKKNWLYAESIIVLDRLEEKHKYKLLNSRQTIGRLWLEHRLETFKEAVASQKEEAAGLEKYFEINSSDQMLSRTYRVFSGRMPIMLITEKFPDSYFT</sequence>
<gene>
    <name evidence="1" type="ORF">COB67_06035</name>
</gene>
<accession>A0A2A4T5N7</accession>
<dbReference type="InterPro" id="IPR002800">
    <property type="entry name" value="Rv2949c-like"/>
</dbReference>
<dbReference type="EMBL" id="NVSR01000030">
    <property type="protein sequence ID" value="PCI28599.1"/>
    <property type="molecule type" value="Genomic_DNA"/>
</dbReference>
<dbReference type="Proteomes" id="UP000218113">
    <property type="component" value="Unassembled WGS sequence"/>
</dbReference>
<name>A0A2A4T5N7_9DELT</name>
<organism evidence="1 2">
    <name type="scientific">SAR324 cluster bacterium</name>
    <dbReference type="NCBI Taxonomy" id="2024889"/>
    <lineage>
        <taxon>Bacteria</taxon>
        <taxon>Deltaproteobacteria</taxon>
        <taxon>SAR324 cluster</taxon>
    </lineage>
</organism>